<dbReference type="EMBL" id="JAFKCS010000010">
    <property type="protein sequence ID" value="MBN7820618.1"/>
    <property type="molecule type" value="Genomic_DNA"/>
</dbReference>
<dbReference type="Proteomes" id="UP000663992">
    <property type="component" value="Unassembled WGS sequence"/>
</dbReference>
<protein>
    <submittedName>
        <fullName evidence="3">VWA domain-containing protein</fullName>
    </submittedName>
</protein>
<organism evidence="3 4">
    <name type="scientific">Bowmanella yangjiangensis</name>
    <dbReference type="NCBI Taxonomy" id="2811230"/>
    <lineage>
        <taxon>Bacteria</taxon>
        <taxon>Pseudomonadati</taxon>
        <taxon>Pseudomonadota</taxon>
        <taxon>Gammaproteobacteria</taxon>
        <taxon>Alteromonadales</taxon>
        <taxon>Alteromonadaceae</taxon>
        <taxon>Bowmanella</taxon>
    </lineage>
</organism>
<dbReference type="Pfam" id="PF12034">
    <property type="entry name" value="YfbK_C"/>
    <property type="match status" value="1"/>
</dbReference>
<accession>A0ABS3CU21</accession>
<dbReference type="SMART" id="SM00327">
    <property type="entry name" value="VWA"/>
    <property type="match status" value="1"/>
</dbReference>
<dbReference type="Pfam" id="PF00092">
    <property type="entry name" value="VWA"/>
    <property type="match status" value="1"/>
</dbReference>
<dbReference type="InterPro" id="IPR002035">
    <property type="entry name" value="VWF_A"/>
</dbReference>
<dbReference type="PROSITE" id="PS50234">
    <property type="entry name" value="VWFA"/>
    <property type="match status" value="1"/>
</dbReference>
<dbReference type="CDD" id="cd01465">
    <property type="entry name" value="vWA_subgroup"/>
    <property type="match status" value="1"/>
</dbReference>
<dbReference type="InterPro" id="IPR021908">
    <property type="entry name" value="YfbK_C"/>
</dbReference>
<evidence type="ECO:0000313" key="3">
    <source>
        <dbReference type="EMBL" id="MBN7820618.1"/>
    </source>
</evidence>
<feature type="signal peptide" evidence="1">
    <location>
        <begin position="1"/>
        <end position="28"/>
    </location>
</feature>
<evidence type="ECO:0000256" key="1">
    <source>
        <dbReference type="SAM" id="SignalP"/>
    </source>
</evidence>
<dbReference type="InterPro" id="IPR051266">
    <property type="entry name" value="CLCR"/>
</dbReference>
<dbReference type="Pfam" id="PF12450">
    <property type="entry name" value="vWF_A"/>
    <property type="match status" value="1"/>
</dbReference>
<comment type="caution">
    <text evidence="3">The sequence shown here is derived from an EMBL/GenBank/DDBJ whole genome shotgun (WGS) entry which is preliminary data.</text>
</comment>
<sequence>MLFMPHFPYTTRACCLLTGLLLSACANEAPEQQANPAAERKARSASAIEVEQRVMADAALYAPAPMARMQVMSTPSRERYPDTPENALMLTSEQPVSTFSVDVDTGSYTNVRRMLNQGFLPPADAVRAEDFINYFAYSYPAPDNAEVFSINTELAASPWNPKRHLFKVGLQGQMLDKQQRKAANLVFLLDVSGSMNAPDKLPLLISSLRLLTSQLGSQDRVSIVTYAGSSQTVLEPTQGNQRGRIQTALETLSAGGGTNGEGGILRAYQLARSSFIKEGVNRVILATDGDFNVGMSDLEELKALIRRQRESGIALTTLGFGSGNYNDALMESLSNLGNGQHAYIDSINEARKVLVDELTSSMEIIAADVKIQVEFNPALISEYRLVGYHNRLLEREDFNNDKVDAGEIGAGHRVTAIYEIALTGSGGEQIDPLRYQSSGAQGSFAKELAQIKLRYKLPSETKSQLVSKVVSLDQLSSEEVQGDFAFAAAAAGFAQMLKGGKYMQDSDYQTLLALAQRGKGSDPQGYRHEFINLLKSAELISQSSAFTE</sequence>
<name>A0ABS3CU21_9ALTE</name>
<dbReference type="PANTHER" id="PTHR10579:SF43">
    <property type="entry name" value="ZINC FINGER (C3HC4-TYPE RING FINGER) FAMILY PROTEIN"/>
    <property type="match status" value="1"/>
</dbReference>
<dbReference type="InterPro" id="IPR036465">
    <property type="entry name" value="vWFA_dom_sf"/>
</dbReference>
<keyword evidence="4" id="KW-1185">Reference proteome</keyword>
<keyword evidence="1" id="KW-0732">Signal</keyword>
<dbReference type="PANTHER" id="PTHR10579">
    <property type="entry name" value="CALCIUM-ACTIVATED CHLORIDE CHANNEL REGULATOR"/>
    <property type="match status" value="1"/>
</dbReference>
<feature type="domain" description="VWFA" evidence="2">
    <location>
        <begin position="184"/>
        <end position="362"/>
    </location>
</feature>
<evidence type="ECO:0000313" key="4">
    <source>
        <dbReference type="Proteomes" id="UP000663992"/>
    </source>
</evidence>
<feature type="chain" id="PRO_5045363240" evidence="1">
    <location>
        <begin position="29"/>
        <end position="548"/>
    </location>
</feature>
<dbReference type="Gene3D" id="3.40.50.410">
    <property type="entry name" value="von Willebrand factor, type A domain"/>
    <property type="match status" value="1"/>
</dbReference>
<evidence type="ECO:0000259" key="2">
    <source>
        <dbReference type="PROSITE" id="PS50234"/>
    </source>
</evidence>
<gene>
    <name evidence="3" type="ORF">J0A65_12130</name>
</gene>
<dbReference type="InterPro" id="IPR022156">
    <property type="entry name" value="Uncharacterised_YfbK_N"/>
</dbReference>
<dbReference type="SUPFAM" id="SSF53300">
    <property type="entry name" value="vWA-like"/>
    <property type="match status" value="1"/>
</dbReference>
<reference evidence="3 4" key="1">
    <citation type="submission" date="2021-03" db="EMBL/GenBank/DDBJ databases">
        <title>novel species isolated from a fishpond in China.</title>
        <authorList>
            <person name="Lu H."/>
            <person name="Cai Z."/>
        </authorList>
    </citation>
    <scope>NUCLEOTIDE SEQUENCE [LARGE SCALE GENOMIC DNA]</scope>
    <source>
        <strain evidence="3 4">Y57</strain>
    </source>
</reference>
<proteinExistence type="predicted"/>